<feature type="transmembrane region" description="Helical" evidence="7">
    <location>
        <begin position="184"/>
        <end position="206"/>
    </location>
</feature>
<feature type="transmembrane region" description="Helical" evidence="7">
    <location>
        <begin position="140"/>
        <end position="164"/>
    </location>
</feature>
<feature type="transmembrane region" description="Helical" evidence="7">
    <location>
        <begin position="287"/>
        <end position="311"/>
    </location>
</feature>
<dbReference type="PANTHER" id="PTHR43227:SF11">
    <property type="entry name" value="BLL4140 PROTEIN"/>
    <property type="match status" value="1"/>
</dbReference>
<evidence type="ECO:0000256" key="4">
    <source>
        <dbReference type="ARBA" id="ARBA00022692"/>
    </source>
</evidence>
<evidence type="ECO:0000313" key="9">
    <source>
        <dbReference type="EMBL" id="SFP74702.1"/>
    </source>
</evidence>
<feature type="transmembrane region" description="Helical" evidence="7">
    <location>
        <begin position="35"/>
        <end position="52"/>
    </location>
</feature>
<protein>
    <submittedName>
        <fullName evidence="9">Putative aldouronate transport system permease protein</fullName>
    </submittedName>
</protein>
<dbReference type="EMBL" id="FOXR01000003">
    <property type="protein sequence ID" value="SFP74702.1"/>
    <property type="molecule type" value="Genomic_DNA"/>
</dbReference>
<dbReference type="InterPro" id="IPR000515">
    <property type="entry name" value="MetI-like"/>
</dbReference>
<keyword evidence="4 7" id="KW-0812">Transmembrane</keyword>
<feature type="transmembrane region" description="Helical" evidence="7">
    <location>
        <begin position="227"/>
        <end position="245"/>
    </location>
</feature>
<keyword evidence="2 7" id="KW-0813">Transport</keyword>
<evidence type="ECO:0000256" key="7">
    <source>
        <dbReference type="RuleBase" id="RU363032"/>
    </source>
</evidence>
<keyword evidence="3" id="KW-1003">Cell membrane</keyword>
<dbReference type="Proteomes" id="UP000198577">
    <property type="component" value="Unassembled WGS sequence"/>
</dbReference>
<comment type="similarity">
    <text evidence="7">Belongs to the binding-protein-dependent transport system permease family.</text>
</comment>
<feature type="transmembrane region" description="Helical" evidence="7">
    <location>
        <begin position="98"/>
        <end position="119"/>
    </location>
</feature>
<name>A0A1I5SVA7_9FIRM</name>
<evidence type="ECO:0000256" key="3">
    <source>
        <dbReference type="ARBA" id="ARBA00022475"/>
    </source>
</evidence>
<accession>A0A1I5SVA7</accession>
<dbReference type="Gene3D" id="1.10.3720.10">
    <property type="entry name" value="MetI-like"/>
    <property type="match status" value="1"/>
</dbReference>
<evidence type="ECO:0000256" key="1">
    <source>
        <dbReference type="ARBA" id="ARBA00004651"/>
    </source>
</evidence>
<evidence type="ECO:0000256" key="6">
    <source>
        <dbReference type="ARBA" id="ARBA00023136"/>
    </source>
</evidence>
<evidence type="ECO:0000256" key="5">
    <source>
        <dbReference type="ARBA" id="ARBA00022989"/>
    </source>
</evidence>
<dbReference type="AlphaFoldDB" id="A0A1I5SVA7"/>
<evidence type="ECO:0000259" key="8">
    <source>
        <dbReference type="PROSITE" id="PS50928"/>
    </source>
</evidence>
<dbReference type="SUPFAM" id="SSF161098">
    <property type="entry name" value="MetI-like"/>
    <property type="match status" value="1"/>
</dbReference>
<evidence type="ECO:0000256" key="2">
    <source>
        <dbReference type="ARBA" id="ARBA00022448"/>
    </source>
</evidence>
<keyword evidence="5 7" id="KW-1133">Transmembrane helix</keyword>
<gene>
    <name evidence="9" type="ORF">SAMN05444406_10371</name>
</gene>
<keyword evidence="6 7" id="KW-0472">Membrane</keyword>
<dbReference type="Pfam" id="PF00528">
    <property type="entry name" value="BPD_transp_1"/>
    <property type="match status" value="1"/>
</dbReference>
<dbReference type="InterPro" id="IPR050809">
    <property type="entry name" value="UgpAE/MalFG_permease"/>
</dbReference>
<dbReference type="STRING" id="937334.SAMN05444406_10371"/>
<dbReference type="GO" id="GO:0005886">
    <property type="term" value="C:plasma membrane"/>
    <property type="evidence" value="ECO:0007669"/>
    <property type="project" value="UniProtKB-SubCell"/>
</dbReference>
<dbReference type="PANTHER" id="PTHR43227">
    <property type="entry name" value="BLL4140 PROTEIN"/>
    <property type="match status" value="1"/>
</dbReference>
<feature type="domain" description="ABC transmembrane type-1" evidence="8">
    <location>
        <begin position="94"/>
        <end position="308"/>
    </location>
</feature>
<dbReference type="GO" id="GO:0055085">
    <property type="term" value="P:transmembrane transport"/>
    <property type="evidence" value="ECO:0007669"/>
    <property type="project" value="InterPro"/>
</dbReference>
<sequence length="321" mass="36494">MYKLSNEISMNLGDTSKKLSLPDKVKKDVMRNKELYLLAIPIILYYLLFHYWPMYGAIIAFKNFSPARGILKSPWVGFEHFENFFSGVYFGRTLRNTLTISITQLIVGFPAPIILALLINELKNKAFARTVQTITYMPHFISLVVICGMIKQFTSDTGFITQLLSYVGFRKQTMLNNPRLFVPIYVISDIWQHVGWGSIIYLAALTGIDQELYDAAKIDGAGRWKQTLYVTIPGLLPTITILFILRTGNILSVGAEKIILLYNPSIYDTSDVISSYVYRQGLLHSDWSYSAAVGLFNSVVNFSLVVFTNWLSRKTTDTSLW</sequence>
<dbReference type="CDD" id="cd06261">
    <property type="entry name" value="TM_PBP2"/>
    <property type="match status" value="1"/>
</dbReference>
<organism evidence="9 10">
    <name type="scientific">Caldicoprobacter faecalis</name>
    <dbReference type="NCBI Taxonomy" id="937334"/>
    <lineage>
        <taxon>Bacteria</taxon>
        <taxon>Bacillati</taxon>
        <taxon>Bacillota</taxon>
        <taxon>Clostridia</taxon>
        <taxon>Caldicoprobacterales</taxon>
        <taxon>Caldicoprobacteraceae</taxon>
        <taxon>Caldicoprobacter</taxon>
    </lineage>
</organism>
<comment type="subcellular location">
    <subcellularLocation>
        <location evidence="1 7">Cell membrane</location>
        <topology evidence="1 7">Multi-pass membrane protein</topology>
    </subcellularLocation>
</comment>
<dbReference type="InterPro" id="IPR035906">
    <property type="entry name" value="MetI-like_sf"/>
</dbReference>
<dbReference type="PROSITE" id="PS50928">
    <property type="entry name" value="ABC_TM1"/>
    <property type="match status" value="1"/>
</dbReference>
<keyword evidence="10" id="KW-1185">Reference proteome</keyword>
<proteinExistence type="inferred from homology"/>
<evidence type="ECO:0000313" key="10">
    <source>
        <dbReference type="Proteomes" id="UP000198577"/>
    </source>
</evidence>
<reference evidence="9 10" key="1">
    <citation type="submission" date="2016-10" db="EMBL/GenBank/DDBJ databases">
        <authorList>
            <person name="de Groot N.N."/>
        </authorList>
    </citation>
    <scope>NUCLEOTIDE SEQUENCE [LARGE SCALE GENOMIC DNA]</scope>
    <source>
        <strain evidence="9 10">DSM 20678</strain>
    </source>
</reference>